<dbReference type="PANTHER" id="PTHR23389">
    <property type="entry name" value="CHROMOSOME TRANSMISSION FIDELITY FACTOR 18"/>
    <property type="match status" value="1"/>
</dbReference>
<dbReference type="AlphaFoldDB" id="A0A6C0E9U3"/>
<dbReference type="Pfam" id="PF08519">
    <property type="entry name" value="RFC1"/>
    <property type="match status" value="1"/>
</dbReference>
<dbReference type="GO" id="GO:0005634">
    <property type="term" value="C:nucleus"/>
    <property type="evidence" value="ECO:0007669"/>
    <property type="project" value="TreeGrafter"/>
</dbReference>
<dbReference type="InterPro" id="IPR013725">
    <property type="entry name" value="DNA_replication_fac_RFC1_C"/>
</dbReference>
<dbReference type="EMBL" id="MN739773">
    <property type="protein sequence ID" value="QHT25598.1"/>
    <property type="molecule type" value="Genomic_DNA"/>
</dbReference>
<dbReference type="Pfam" id="PF13245">
    <property type="entry name" value="AAA_19"/>
    <property type="match status" value="1"/>
</dbReference>
<accession>A0A6C0E9U3</accession>
<dbReference type="GO" id="GO:0003677">
    <property type="term" value="F:DNA binding"/>
    <property type="evidence" value="ECO:0007669"/>
    <property type="project" value="InterPro"/>
</dbReference>
<feature type="domain" description="AAA+ ATPase" evidence="3">
    <location>
        <begin position="86"/>
        <end position="242"/>
    </location>
</feature>
<evidence type="ECO:0000256" key="2">
    <source>
        <dbReference type="ARBA" id="ARBA00022705"/>
    </source>
</evidence>
<dbReference type="InterPro" id="IPR027417">
    <property type="entry name" value="P-loop_NTPase"/>
</dbReference>
<keyword evidence="2" id="KW-0235">DNA replication</keyword>
<dbReference type="GO" id="GO:0006260">
    <property type="term" value="P:DNA replication"/>
    <property type="evidence" value="ECO:0007669"/>
    <property type="project" value="UniProtKB-KW"/>
</dbReference>
<dbReference type="Gene3D" id="1.10.8.60">
    <property type="match status" value="1"/>
</dbReference>
<organism evidence="4">
    <name type="scientific">viral metagenome</name>
    <dbReference type="NCBI Taxonomy" id="1070528"/>
    <lineage>
        <taxon>unclassified sequences</taxon>
        <taxon>metagenomes</taxon>
        <taxon>organismal metagenomes</taxon>
    </lineage>
</organism>
<protein>
    <recommendedName>
        <fullName evidence="3">AAA+ ATPase domain-containing protein</fullName>
    </recommendedName>
</protein>
<name>A0A6C0E9U3_9ZZZZ</name>
<dbReference type="GO" id="GO:0003689">
    <property type="term" value="F:DNA clamp loader activity"/>
    <property type="evidence" value="ECO:0007669"/>
    <property type="project" value="InterPro"/>
</dbReference>
<dbReference type="Gene3D" id="1.20.272.10">
    <property type="match status" value="1"/>
</dbReference>
<evidence type="ECO:0000313" key="4">
    <source>
        <dbReference type="EMBL" id="QHT25598.1"/>
    </source>
</evidence>
<proteinExistence type="inferred from homology"/>
<dbReference type="Gene3D" id="3.40.50.300">
    <property type="entry name" value="P-loop containing nucleotide triphosphate hydrolases"/>
    <property type="match status" value="1"/>
</dbReference>
<evidence type="ECO:0000259" key="3">
    <source>
        <dbReference type="SMART" id="SM00382"/>
    </source>
</evidence>
<sequence>MEDYVETCDDSNWNNKYAPKKISDIFGIGRQIKDIQEWLDNYGEYAKKHRGKINKKKDIKININVDDDNDVSETAETKANKSKMKERSCMMITGTHGCGKTSIIYCILKEKKYDIKKIDLSKVAKMKEASKRQKKDTVVNLAKDMKDNGKTLLTDFINKTMNGTNIYDTLTNKRRTKTAIIIDEIETIATPVEKSFIASVIKKNEMDWRCPIIFISNNHHTKLINAVRNNTFEVKMPKPSSDSMFEVLIKICEAEKIVLEDKDLADKIIEHSLGDYRKLITILQDIKEVYNKKIFTKTDFKDYSLLLKKKDIDNGIYEATHILMNGYTNIDDTMRLYETEKTLVPLMMHQNFLTCLKNINGDKLKTASEISEYLSKGDLLENYIHNNQNWDLQDSHGFYSCTYPSYLMTKKLNPTNKNVNDTHHNFLIFPLDLNRTSIRNINYTKNILNAKEYLPEMNINDYLYINKILKTLMSVSNMKRCKELFKDYGCSIKVIESMMKIDKINGSRYSMPTGAKKQLNQNI</sequence>
<dbReference type="SUPFAM" id="SSF52540">
    <property type="entry name" value="P-loop containing nucleoside triphosphate hydrolases"/>
    <property type="match status" value="1"/>
</dbReference>
<dbReference type="PANTHER" id="PTHR23389:SF6">
    <property type="entry name" value="REPLICATION FACTOR C SUBUNIT 1"/>
    <property type="match status" value="1"/>
</dbReference>
<dbReference type="GO" id="GO:0005524">
    <property type="term" value="F:ATP binding"/>
    <property type="evidence" value="ECO:0007669"/>
    <property type="project" value="InterPro"/>
</dbReference>
<comment type="similarity">
    <text evidence="1">Belongs to the activator 1 large subunit family.</text>
</comment>
<dbReference type="InterPro" id="IPR008921">
    <property type="entry name" value="DNA_pol3_clamp-load_cplx_C"/>
</dbReference>
<dbReference type="GO" id="GO:0005663">
    <property type="term" value="C:DNA replication factor C complex"/>
    <property type="evidence" value="ECO:0007669"/>
    <property type="project" value="InterPro"/>
</dbReference>
<evidence type="ECO:0000256" key="1">
    <source>
        <dbReference type="ARBA" id="ARBA00006116"/>
    </source>
</evidence>
<dbReference type="InterPro" id="IPR003593">
    <property type="entry name" value="AAA+_ATPase"/>
</dbReference>
<dbReference type="SMART" id="SM00382">
    <property type="entry name" value="AAA"/>
    <property type="match status" value="1"/>
</dbReference>
<dbReference type="SUPFAM" id="SSF48019">
    <property type="entry name" value="post-AAA+ oligomerization domain-like"/>
    <property type="match status" value="1"/>
</dbReference>
<reference evidence="4" key="1">
    <citation type="journal article" date="2020" name="Nature">
        <title>Giant virus diversity and host interactions through global metagenomics.</title>
        <authorList>
            <person name="Schulz F."/>
            <person name="Roux S."/>
            <person name="Paez-Espino D."/>
            <person name="Jungbluth S."/>
            <person name="Walsh D.A."/>
            <person name="Denef V.J."/>
            <person name="McMahon K.D."/>
            <person name="Konstantinidis K.T."/>
            <person name="Eloe-Fadrosh E.A."/>
            <person name="Kyrpides N.C."/>
            <person name="Woyke T."/>
        </authorList>
    </citation>
    <scope>NUCLEOTIDE SEQUENCE</scope>
    <source>
        <strain evidence="4">GVMAG-M-3300023179-27</strain>
    </source>
</reference>